<sequence>MLNSKIMDEYSRRQHKIFRNLGLFPFMISRNEAVISKPFAVYSIILMLVIDCITIMKFYTKLEYDNKINTAHRTLIAGMFFLIVPLTINISIIYMLVKIKTVNKILNCFIQLKIMFPGFAPKYMRKYDPIAVACLTVIWLIFHTISSYSFTTIIEYIPFCYLIIFFLLFTRSMVKIKCALNYLKKIINTKDISNRLPMLLSAHDLMIDCSLWMNELYGPLLLGLSSTSLIMITISCYCFTVAEMSTQDLIMYAYHVISNFIILIQLIVICTSVYQDSQDINDALTRLMYQDYTRKYYDNKYMILLHVCHNKKPTFTAMNFFNINYEMINDIKTRGVHRIIVSGMFLAVVPLTINTSIFYIVIKKKTFNKALQRLLEFKEIFPEFNLEYIKKYDPLGVAILTIIWLIYEAIVSYPNISVIIECIPFIYVVIITFLFARTVMKANCCFKYIKHCINDNDQNINNRLPILLNAHNIMIEGCEYLNNLFGPLLLGLSAVTFIVITAYSYTLTNAETTRKEIVTIIFSITTNSVLLFQLADLCTSTCKASLKINDKLLRLLHSDYDRKYYDNKFIILFHTAKNRKPIFTAHDFFVVNRNMIASMLAFIFTYVTMLIQFDFALNN</sequence>
<evidence type="ECO:0000256" key="3">
    <source>
        <dbReference type="ARBA" id="ARBA00022692"/>
    </source>
</evidence>
<dbReference type="Proteomes" id="UP001461498">
    <property type="component" value="Unassembled WGS sequence"/>
</dbReference>
<evidence type="ECO:0000256" key="7">
    <source>
        <dbReference type="ARBA" id="ARBA00023224"/>
    </source>
</evidence>
<evidence type="ECO:0000313" key="9">
    <source>
        <dbReference type="EMBL" id="KAK9511104.1"/>
    </source>
</evidence>
<evidence type="ECO:0000256" key="4">
    <source>
        <dbReference type="ARBA" id="ARBA00022989"/>
    </source>
</evidence>
<evidence type="ECO:0000313" key="10">
    <source>
        <dbReference type="Proteomes" id="UP001461498"/>
    </source>
</evidence>
<dbReference type="InterPro" id="IPR013604">
    <property type="entry name" value="7TM_chemorcpt"/>
</dbReference>
<keyword evidence="7 8" id="KW-0807">Transducer</keyword>
<feature type="transmembrane region" description="Helical" evidence="8">
    <location>
        <begin position="75"/>
        <end position="97"/>
    </location>
</feature>
<evidence type="ECO:0000256" key="8">
    <source>
        <dbReference type="RuleBase" id="RU363108"/>
    </source>
</evidence>
<gene>
    <name evidence="9" type="ORF">O3M35_005734</name>
</gene>
<dbReference type="AlphaFoldDB" id="A0AAW1DR99"/>
<reference evidence="9 10" key="1">
    <citation type="submission" date="2022-12" db="EMBL/GenBank/DDBJ databases">
        <title>Chromosome-level genome assembly of true bugs.</title>
        <authorList>
            <person name="Ma L."/>
            <person name="Li H."/>
        </authorList>
    </citation>
    <scope>NUCLEOTIDE SEQUENCE [LARGE SCALE GENOMIC DNA]</scope>
    <source>
        <strain evidence="9">Lab_2022b</strain>
    </source>
</reference>
<comment type="caution">
    <text evidence="9">The sequence shown here is derived from an EMBL/GenBank/DDBJ whole genome shotgun (WGS) entry which is preliminary data.</text>
</comment>
<dbReference type="GO" id="GO:0007635">
    <property type="term" value="P:chemosensory behavior"/>
    <property type="evidence" value="ECO:0007669"/>
    <property type="project" value="TreeGrafter"/>
</dbReference>
<dbReference type="GO" id="GO:0005886">
    <property type="term" value="C:plasma membrane"/>
    <property type="evidence" value="ECO:0007669"/>
    <property type="project" value="UniProtKB-SubCell"/>
</dbReference>
<evidence type="ECO:0000256" key="5">
    <source>
        <dbReference type="ARBA" id="ARBA00023136"/>
    </source>
</evidence>
<feature type="transmembrane region" description="Helical" evidence="8">
    <location>
        <begin position="130"/>
        <end position="150"/>
    </location>
</feature>
<protein>
    <recommendedName>
        <fullName evidence="8">Gustatory receptor</fullName>
    </recommendedName>
</protein>
<proteinExistence type="inferred from homology"/>
<dbReference type="PANTHER" id="PTHR21143:SF133">
    <property type="entry name" value="GUSTATORY AND PHEROMONE RECEPTOR 32A-RELATED"/>
    <property type="match status" value="1"/>
</dbReference>
<dbReference type="PANTHER" id="PTHR21143">
    <property type="entry name" value="INVERTEBRATE GUSTATORY RECEPTOR"/>
    <property type="match status" value="1"/>
</dbReference>
<feature type="transmembrane region" description="Helical" evidence="8">
    <location>
        <begin position="219"/>
        <end position="240"/>
    </location>
</feature>
<name>A0AAW1DR99_9HEMI</name>
<dbReference type="GO" id="GO:0008049">
    <property type="term" value="P:male courtship behavior"/>
    <property type="evidence" value="ECO:0007669"/>
    <property type="project" value="TreeGrafter"/>
</dbReference>
<organism evidence="9 10">
    <name type="scientific">Rhynocoris fuscipes</name>
    <dbReference type="NCBI Taxonomy" id="488301"/>
    <lineage>
        <taxon>Eukaryota</taxon>
        <taxon>Metazoa</taxon>
        <taxon>Ecdysozoa</taxon>
        <taxon>Arthropoda</taxon>
        <taxon>Hexapoda</taxon>
        <taxon>Insecta</taxon>
        <taxon>Pterygota</taxon>
        <taxon>Neoptera</taxon>
        <taxon>Paraneoptera</taxon>
        <taxon>Hemiptera</taxon>
        <taxon>Heteroptera</taxon>
        <taxon>Panheteroptera</taxon>
        <taxon>Cimicomorpha</taxon>
        <taxon>Reduviidae</taxon>
        <taxon>Harpactorinae</taxon>
        <taxon>Harpactorini</taxon>
        <taxon>Rhynocoris</taxon>
    </lineage>
</organism>
<dbReference type="GO" id="GO:0043025">
    <property type="term" value="C:neuronal cell body"/>
    <property type="evidence" value="ECO:0007669"/>
    <property type="project" value="TreeGrafter"/>
</dbReference>
<dbReference type="Pfam" id="PF08395">
    <property type="entry name" value="7tm_7"/>
    <property type="match status" value="2"/>
</dbReference>
<evidence type="ECO:0000256" key="6">
    <source>
        <dbReference type="ARBA" id="ARBA00023170"/>
    </source>
</evidence>
<feature type="transmembrane region" description="Helical" evidence="8">
    <location>
        <begin position="39"/>
        <end position="60"/>
    </location>
</feature>
<keyword evidence="6 8" id="KW-0675">Receptor</keyword>
<evidence type="ECO:0000256" key="1">
    <source>
        <dbReference type="ARBA" id="ARBA00004651"/>
    </source>
</evidence>
<feature type="transmembrane region" description="Helical" evidence="8">
    <location>
        <begin position="252"/>
        <end position="274"/>
    </location>
</feature>
<keyword evidence="5 8" id="KW-0472">Membrane</keyword>
<feature type="transmembrane region" description="Helical" evidence="8">
    <location>
        <begin position="484"/>
        <end position="505"/>
    </location>
</feature>
<accession>A0AAW1DR99</accession>
<dbReference type="GO" id="GO:0050909">
    <property type="term" value="P:sensory perception of taste"/>
    <property type="evidence" value="ECO:0007669"/>
    <property type="project" value="InterPro"/>
</dbReference>
<feature type="transmembrane region" description="Helical" evidence="8">
    <location>
        <begin position="416"/>
        <end position="436"/>
    </location>
</feature>
<comment type="similarity">
    <text evidence="8">Belongs to the insect chemoreceptor superfamily. Gustatory receptor (GR) family.</text>
</comment>
<evidence type="ECO:0000256" key="2">
    <source>
        <dbReference type="ARBA" id="ARBA00022475"/>
    </source>
</evidence>
<dbReference type="EMBL" id="JAPXFL010000002">
    <property type="protein sequence ID" value="KAK9511104.1"/>
    <property type="molecule type" value="Genomic_DNA"/>
</dbReference>
<comment type="caution">
    <text evidence="8">Lacks conserved residue(s) required for the propagation of feature annotation.</text>
</comment>
<keyword evidence="10" id="KW-1185">Reference proteome</keyword>
<keyword evidence="4 8" id="KW-1133">Transmembrane helix</keyword>
<dbReference type="GO" id="GO:0030424">
    <property type="term" value="C:axon"/>
    <property type="evidence" value="ECO:0007669"/>
    <property type="project" value="TreeGrafter"/>
</dbReference>
<feature type="transmembrane region" description="Helical" evidence="8">
    <location>
        <begin position="156"/>
        <end position="174"/>
    </location>
</feature>
<keyword evidence="3 8" id="KW-0812">Transmembrane</keyword>
<feature type="transmembrane region" description="Helical" evidence="8">
    <location>
        <begin position="595"/>
        <end position="613"/>
    </location>
</feature>
<comment type="subcellular location">
    <subcellularLocation>
        <location evidence="1 8">Cell membrane</location>
        <topology evidence="1 8">Multi-pass membrane protein</topology>
    </subcellularLocation>
</comment>
<dbReference type="GO" id="GO:0007165">
    <property type="term" value="P:signal transduction"/>
    <property type="evidence" value="ECO:0007669"/>
    <property type="project" value="UniProtKB-KW"/>
</dbReference>
<comment type="function">
    <text evidence="8">Gustatory receptor which mediates acceptance or avoidance behavior, depending on its substrates.</text>
</comment>
<feature type="transmembrane region" description="Helical" evidence="8">
    <location>
        <begin position="339"/>
        <end position="362"/>
    </location>
</feature>
<dbReference type="GO" id="GO:0030425">
    <property type="term" value="C:dendrite"/>
    <property type="evidence" value="ECO:0007669"/>
    <property type="project" value="TreeGrafter"/>
</dbReference>
<feature type="transmembrane region" description="Helical" evidence="8">
    <location>
        <begin position="392"/>
        <end position="410"/>
    </location>
</feature>
<keyword evidence="2 8" id="KW-1003">Cell membrane</keyword>